<protein>
    <submittedName>
        <fullName evidence="6">SCP domain-containing protein</fullName>
    </submittedName>
</protein>
<evidence type="ECO:0000313" key="6">
    <source>
        <dbReference type="WBParaSite" id="DME_0001059801-mRNA-1"/>
    </source>
</evidence>
<proteinExistence type="predicted"/>
<organism evidence="4 6">
    <name type="scientific">Dracunculus medinensis</name>
    <name type="common">Guinea worm</name>
    <dbReference type="NCBI Taxonomy" id="318479"/>
    <lineage>
        <taxon>Eukaryota</taxon>
        <taxon>Metazoa</taxon>
        <taxon>Ecdysozoa</taxon>
        <taxon>Nematoda</taxon>
        <taxon>Chromadorea</taxon>
        <taxon>Rhabditida</taxon>
        <taxon>Spirurina</taxon>
        <taxon>Dracunculoidea</taxon>
        <taxon>Dracunculidae</taxon>
        <taxon>Dracunculus</taxon>
    </lineage>
</organism>
<dbReference type="Pfam" id="PF00188">
    <property type="entry name" value="CAP"/>
    <property type="match status" value="2"/>
</dbReference>
<feature type="compositionally biased region" description="Basic and acidic residues" evidence="1">
    <location>
        <begin position="222"/>
        <end position="238"/>
    </location>
</feature>
<evidence type="ECO:0000313" key="4">
    <source>
        <dbReference type="Proteomes" id="UP000038040"/>
    </source>
</evidence>
<name>A0A0N4URC3_DRAME</name>
<dbReference type="SMART" id="SM00198">
    <property type="entry name" value="SCP"/>
    <property type="match status" value="2"/>
</dbReference>
<dbReference type="CDD" id="cd05380">
    <property type="entry name" value="CAP_euk"/>
    <property type="match status" value="2"/>
</dbReference>
<feature type="domain" description="SCP" evidence="2">
    <location>
        <begin position="264"/>
        <end position="428"/>
    </location>
</feature>
<keyword evidence="5" id="KW-1185">Reference proteome</keyword>
<dbReference type="Proteomes" id="UP000038040">
    <property type="component" value="Unplaced"/>
</dbReference>
<evidence type="ECO:0000313" key="5">
    <source>
        <dbReference type="Proteomes" id="UP000274756"/>
    </source>
</evidence>
<dbReference type="Gene3D" id="3.40.33.10">
    <property type="entry name" value="CAP"/>
    <property type="match status" value="2"/>
</dbReference>
<dbReference type="InterPro" id="IPR002413">
    <property type="entry name" value="V5_allergen-like"/>
</dbReference>
<dbReference type="OrthoDB" id="5874910at2759"/>
<accession>A0A0N4URC3</accession>
<sequence length="461" mass="52581">MASKCPASKITEEMRSYVLKEHNKLRSQLANGEAEASNGLMPRSSNMHELEWDCGLEERAQQWAEYCDFEHSTQEFRNYSGENLYARWGYEEPKLDKKQFEDAIEGWWWEEIKDMPAHSTMDGTPGSVLHFTQMAWAITSKLGCGMAKCHNNNGYPFMVHVVCHYGPRGNWDKTIYEEGEPCSKCPDYGRVCNGNGLCAAGDKPAEATHDDETPSEEPEEELISHEETEMPSEEHEEHTEDETIMPEEIEKPDSSCSASKITSAGRENILKKLNDIRTKVAMGQFSTSDGTYPAAKEMYKLRWNCTLEKLAQKHVEKCKYDHSEYFHKHFYGDGVGESLFSKWTLDNNPTDDMLSVAVDEWLKSKPMGETSLSMDKYFETLNEDLAQIITARTTDVGCAVSFCEYAEHRPYYFQLVTCNYYPNGQQWSTAIYEEGGKCSSDKECTTYSPSKCLSEGLCERL</sequence>
<evidence type="ECO:0000256" key="1">
    <source>
        <dbReference type="SAM" id="MobiDB-lite"/>
    </source>
</evidence>
<dbReference type="Proteomes" id="UP000274756">
    <property type="component" value="Unassembled WGS sequence"/>
</dbReference>
<dbReference type="GO" id="GO:0005576">
    <property type="term" value="C:extracellular region"/>
    <property type="evidence" value="ECO:0007669"/>
    <property type="project" value="InterPro"/>
</dbReference>
<evidence type="ECO:0000259" key="2">
    <source>
        <dbReference type="SMART" id="SM00198"/>
    </source>
</evidence>
<dbReference type="EMBL" id="UYYG01000250">
    <property type="protein sequence ID" value="VDN54050.1"/>
    <property type="molecule type" value="Genomic_DNA"/>
</dbReference>
<dbReference type="InterPro" id="IPR001283">
    <property type="entry name" value="CRISP-related"/>
</dbReference>
<dbReference type="PRINTS" id="PR00838">
    <property type="entry name" value="V5ALLERGEN"/>
</dbReference>
<dbReference type="SUPFAM" id="SSF55797">
    <property type="entry name" value="PR-1-like"/>
    <property type="match status" value="2"/>
</dbReference>
<evidence type="ECO:0000313" key="3">
    <source>
        <dbReference type="EMBL" id="VDN54050.1"/>
    </source>
</evidence>
<reference evidence="3 5" key="2">
    <citation type="submission" date="2018-11" db="EMBL/GenBank/DDBJ databases">
        <authorList>
            <consortium name="Pathogen Informatics"/>
        </authorList>
    </citation>
    <scope>NUCLEOTIDE SEQUENCE [LARGE SCALE GENOMIC DNA]</scope>
</reference>
<feature type="region of interest" description="Disordered" evidence="1">
    <location>
        <begin position="203"/>
        <end position="243"/>
    </location>
</feature>
<dbReference type="PANTHER" id="PTHR10334">
    <property type="entry name" value="CYSTEINE-RICH SECRETORY PROTEIN-RELATED"/>
    <property type="match status" value="1"/>
</dbReference>
<dbReference type="PROSITE" id="PS01010">
    <property type="entry name" value="CRISP_2"/>
    <property type="match status" value="1"/>
</dbReference>
<dbReference type="PRINTS" id="PR00837">
    <property type="entry name" value="V5TPXLIKE"/>
</dbReference>
<dbReference type="InterPro" id="IPR018244">
    <property type="entry name" value="Allrgn_V5/Tpx1_CS"/>
</dbReference>
<gene>
    <name evidence="3" type="ORF">DME_LOCUS4023</name>
</gene>
<dbReference type="InterPro" id="IPR035940">
    <property type="entry name" value="CAP_sf"/>
</dbReference>
<feature type="compositionally biased region" description="Basic and acidic residues" evidence="1">
    <location>
        <begin position="203"/>
        <end position="212"/>
    </location>
</feature>
<dbReference type="STRING" id="318479.A0A0N4URC3"/>
<dbReference type="WBParaSite" id="DME_0001059801-mRNA-1">
    <property type="protein sequence ID" value="DME_0001059801-mRNA-1"/>
    <property type="gene ID" value="DME_0001059801"/>
</dbReference>
<dbReference type="AlphaFoldDB" id="A0A0N4URC3"/>
<feature type="domain" description="SCP" evidence="2">
    <location>
        <begin position="13"/>
        <end position="173"/>
    </location>
</feature>
<dbReference type="InterPro" id="IPR014044">
    <property type="entry name" value="CAP_dom"/>
</dbReference>
<reference evidence="6" key="1">
    <citation type="submission" date="2016-04" db="UniProtKB">
        <authorList>
            <consortium name="WormBaseParasite"/>
        </authorList>
    </citation>
    <scope>IDENTIFICATION</scope>
</reference>